<evidence type="ECO:0000256" key="1">
    <source>
        <dbReference type="ARBA" id="ARBA00022630"/>
    </source>
</evidence>
<feature type="binding site" evidence="6">
    <location>
        <begin position="16"/>
        <end position="18"/>
    </location>
    <ligand>
        <name>FMN</name>
        <dbReference type="ChEBI" id="CHEBI:58210"/>
    </ligand>
</feature>
<comment type="caution">
    <text evidence="8">The sequence shown here is derived from an EMBL/GenBank/DDBJ whole genome shotgun (WGS) entry which is preliminary data.</text>
</comment>
<comment type="function">
    <text evidence="6">Also exhibits azoreductase activity. Catalyzes the reductive cleavage of the azo bond in aromatic azo compounds to the corresponding amines.</text>
</comment>
<evidence type="ECO:0000259" key="7">
    <source>
        <dbReference type="Pfam" id="PF02525"/>
    </source>
</evidence>
<accession>A0A420FVF8</accession>
<dbReference type="PANTHER" id="PTHR43741:SF4">
    <property type="entry name" value="FMN-DEPENDENT NADH:QUINONE OXIDOREDUCTASE"/>
    <property type="match status" value="1"/>
</dbReference>
<comment type="catalytic activity">
    <reaction evidence="5">
        <text>N,N-dimethyl-1,4-phenylenediamine + anthranilate + 2 NAD(+) = 2-(4-dimethylaminophenyl)diazenylbenzoate + 2 NADH + 2 H(+)</text>
        <dbReference type="Rhea" id="RHEA:55872"/>
        <dbReference type="ChEBI" id="CHEBI:15378"/>
        <dbReference type="ChEBI" id="CHEBI:15783"/>
        <dbReference type="ChEBI" id="CHEBI:16567"/>
        <dbReference type="ChEBI" id="CHEBI:57540"/>
        <dbReference type="ChEBI" id="CHEBI:57945"/>
        <dbReference type="ChEBI" id="CHEBI:71579"/>
        <dbReference type="EC" id="1.7.1.17"/>
    </reaction>
    <physiologicalReaction direction="right-to-left" evidence="5">
        <dbReference type="Rhea" id="RHEA:55874"/>
    </physiologicalReaction>
</comment>
<dbReference type="PANTHER" id="PTHR43741">
    <property type="entry name" value="FMN-DEPENDENT NADH-AZOREDUCTASE 1"/>
    <property type="match status" value="1"/>
</dbReference>
<dbReference type="GO" id="GO:0009055">
    <property type="term" value="F:electron transfer activity"/>
    <property type="evidence" value="ECO:0007669"/>
    <property type="project" value="UniProtKB-UniRule"/>
</dbReference>
<dbReference type="EC" id="1.7.1.17" evidence="6"/>
<name>A0A420FVF8_9SPHI</name>
<dbReference type="GO" id="GO:0016655">
    <property type="term" value="F:oxidoreductase activity, acting on NAD(P)H, quinone or similar compound as acceptor"/>
    <property type="evidence" value="ECO:0007669"/>
    <property type="project" value="InterPro"/>
</dbReference>
<evidence type="ECO:0000256" key="4">
    <source>
        <dbReference type="ARBA" id="ARBA00023027"/>
    </source>
</evidence>
<dbReference type="GO" id="GO:0010181">
    <property type="term" value="F:FMN binding"/>
    <property type="evidence" value="ECO:0007669"/>
    <property type="project" value="UniProtKB-UniRule"/>
</dbReference>
<comment type="subunit">
    <text evidence="6">Homodimer.</text>
</comment>
<dbReference type="AlphaFoldDB" id="A0A420FVF8"/>
<comment type="similarity">
    <text evidence="6">Belongs to the azoreductase type 1 family.</text>
</comment>
<dbReference type="HAMAP" id="MF_01216">
    <property type="entry name" value="Azoreductase_type1"/>
    <property type="match status" value="1"/>
</dbReference>
<dbReference type="InterPro" id="IPR029039">
    <property type="entry name" value="Flavoprotein-like_sf"/>
</dbReference>
<feature type="domain" description="Flavodoxin-like fold" evidence="7">
    <location>
        <begin position="2"/>
        <end position="184"/>
    </location>
</feature>
<dbReference type="SUPFAM" id="SSF52218">
    <property type="entry name" value="Flavoproteins"/>
    <property type="match status" value="1"/>
</dbReference>
<evidence type="ECO:0000313" key="9">
    <source>
        <dbReference type="Proteomes" id="UP000286402"/>
    </source>
</evidence>
<dbReference type="Pfam" id="PF02525">
    <property type="entry name" value="Flavodoxin_2"/>
    <property type="match status" value="1"/>
</dbReference>
<comment type="function">
    <text evidence="6">Quinone reductase that provides resistance to thiol-specific stress caused by electrophilic quinones.</text>
</comment>
<evidence type="ECO:0000256" key="2">
    <source>
        <dbReference type="ARBA" id="ARBA00022643"/>
    </source>
</evidence>
<keyword evidence="1 6" id="KW-0285">Flavoprotein</keyword>
<dbReference type="RefSeq" id="WP_120334054.1">
    <property type="nucleotide sequence ID" value="NZ_MCAQ01000012.1"/>
</dbReference>
<sequence>MKTILHITSSARADSSYSTNLGKEMIDRIRKKYGSISVITWDLVDTPPPLYTHEMVQGFYTPVDTPDYCSIESLAYANDLIERINAADMLVISTPMHNFGISAHLKAWIDQLVRFGVTYTYDGTGNRVGLIADKDVYLAIASGGMQSSSSVQDYIADYLTAVFRTYVGITKIQTYRIEGTAFPNFSPDYNAILADFPH</sequence>
<keyword evidence="2 6" id="KW-0288">FMN</keyword>
<dbReference type="InterPro" id="IPR003680">
    <property type="entry name" value="Flavodoxin_fold"/>
</dbReference>
<keyword evidence="9" id="KW-1185">Reference proteome</keyword>
<evidence type="ECO:0000313" key="8">
    <source>
        <dbReference type="EMBL" id="RKF36920.1"/>
    </source>
</evidence>
<comment type="caution">
    <text evidence="6">Lacks conserved residue(s) required for the propagation of feature annotation.</text>
</comment>
<comment type="cofactor">
    <cofactor evidence="6">
        <name>FMN</name>
        <dbReference type="ChEBI" id="CHEBI:58210"/>
    </cofactor>
    <text evidence="6">Binds 1 FMN per subunit.</text>
</comment>
<dbReference type="InterPro" id="IPR023048">
    <property type="entry name" value="NADH:quinone_OxRdtase_FMN_depd"/>
</dbReference>
<keyword evidence="4 6" id="KW-0520">NAD</keyword>
<dbReference type="Proteomes" id="UP000286402">
    <property type="component" value="Unassembled WGS sequence"/>
</dbReference>
<keyword evidence="3 6" id="KW-0560">Oxidoreductase</keyword>
<organism evidence="8 9">
    <name type="scientific">Sphingobacterium siyangense</name>
    <dbReference type="NCBI Taxonomy" id="459529"/>
    <lineage>
        <taxon>Bacteria</taxon>
        <taxon>Pseudomonadati</taxon>
        <taxon>Bacteroidota</taxon>
        <taxon>Sphingobacteriia</taxon>
        <taxon>Sphingobacteriales</taxon>
        <taxon>Sphingobacteriaceae</taxon>
        <taxon>Sphingobacterium</taxon>
    </lineage>
</organism>
<proteinExistence type="inferred from homology"/>
<evidence type="ECO:0000256" key="5">
    <source>
        <dbReference type="ARBA" id="ARBA00048542"/>
    </source>
</evidence>
<dbReference type="InterPro" id="IPR050104">
    <property type="entry name" value="FMN-dep_NADH:Q_OxRdtase_AzoR1"/>
</dbReference>
<reference evidence="8 9" key="1">
    <citation type="submission" date="2016-07" db="EMBL/GenBank/DDBJ databases">
        <title>Genome analysis of Sphingobacterium siyangense T12B17.</title>
        <authorList>
            <person name="Xu D."/>
            <person name="Su Y."/>
            <person name="Zheng S."/>
        </authorList>
    </citation>
    <scope>NUCLEOTIDE SEQUENCE [LARGE SCALE GENOMIC DNA]</scope>
    <source>
        <strain evidence="8 9">T12B17</strain>
    </source>
</reference>
<dbReference type="EC" id="1.6.5.-" evidence="6"/>
<evidence type="ECO:0000256" key="6">
    <source>
        <dbReference type="HAMAP-Rule" id="MF_01216"/>
    </source>
</evidence>
<evidence type="ECO:0000256" key="3">
    <source>
        <dbReference type="ARBA" id="ARBA00023002"/>
    </source>
</evidence>
<comment type="catalytic activity">
    <reaction evidence="6">
        <text>2 a quinone + NADH + H(+) = 2 a 1,4-benzosemiquinone + NAD(+)</text>
        <dbReference type="Rhea" id="RHEA:65952"/>
        <dbReference type="ChEBI" id="CHEBI:15378"/>
        <dbReference type="ChEBI" id="CHEBI:57540"/>
        <dbReference type="ChEBI" id="CHEBI:57945"/>
        <dbReference type="ChEBI" id="CHEBI:132124"/>
        <dbReference type="ChEBI" id="CHEBI:134225"/>
    </reaction>
</comment>
<dbReference type="Gene3D" id="3.40.50.360">
    <property type="match status" value="1"/>
</dbReference>
<protein>
    <recommendedName>
        <fullName evidence="6">FMN dependent NADH:quinone oxidoreductase</fullName>
        <ecNumber evidence="6">1.6.5.-</ecNumber>
    </recommendedName>
    <alternativeName>
        <fullName evidence="6">Azo-dye reductase</fullName>
    </alternativeName>
    <alternativeName>
        <fullName evidence="6">FMN-dependent NADH-azo compound oxidoreductase</fullName>
    </alternativeName>
    <alternativeName>
        <fullName evidence="6">FMN-dependent NADH-azoreductase</fullName>
        <ecNumber evidence="6">1.7.1.17</ecNumber>
    </alternativeName>
</protein>
<dbReference type="GO" id="GO:0016652">
    <property type="term" value="F:oxidoreductase activity, acting on NAD(P)H as acceptor"/>
    <property type="evidence" value="ECO:0007669"/>
    <property type="project" value="UniProtKB-UniRule"/>
</dbReference>
<feature type="binding site" evidence="6">
    <location>
        <position position="10"/>
    </location>
    <ligand>
        <name>FMN</name>
        <dbReference type="ChEBI" id="CHEBI:58210"/>
    </ligand>
</feature>
<dbReference type="EMBL" id="MCAQ01000012">
    <property type="protein sequence ID" value="RKF36920.1"/>
    <property type="molecule type" value="Genomic_DNA"/>
</dbReference>
<gene>
    <name evidence="6" type="primary">azoR</name>
    <name evidence="8" type="ORF">BCY89_04450</name>
</gene>